<keyword evidence="3" id="KW-1185">Reference proteome</keyword>
<evidence type="ECO:0000313" key="3">
    <source>
        <dbReference type="Proteomes" id="UP000039865"/>
    </source>
</evidence>
<name>A0A078B2I9_STYLE</name>
<reference evidence="2 3" key="1">
    <citation type="submission" date="2014-06" db="EMBL/GenBank/DDBJ databases">
        <authorList>
            <person name="Swart Estienne"/>
        </authorList>
    </citation>
    <scope>NUCLEOTIDE SEQUENCE [LARGE SCALE GENOMIC DNA]</scope>
    <source>
        <strain evidence="2 3">130c</strain>
    </source>
</reference>
<sequence length="393" mass="47647">MTVTSQVESVSQMKEELNLQTQLVEQYEQRFIQLRDIIEKRDRETKSKINEQDQAIQDLTFKLQKQQNLAQQLEQERSNMSTQLKDATWSKDQEGKKYQREINRLKELNIEEQQDYQIQISNLKNEITQKLNQEIYDKNQDIIRIESSYIERLNELGNEINMLMDQLKSKEMVIQEQRTKINEQARKIDDFMIQSVKLKNDGQSQAMDLEIQLSRLRTDKEHGDQQKMEMIQDLQKQLQEVTLNKDRVEQEMKLVIDKLLYDQQVTQQKHDMEIQKFQTQTGHNLQHLQDMLLIQQTENDRLRQENDLMQKTLHDQDEMSRREMEEMQTYSKNVTNNYEKQLKEFKMQLQYKNKEILNLREEAHECQKLIENKNKEIERIKYQAQNDEYLYDQ</sequence>
<keyword evidence="1" id="KW-0175">Coiled coil</keyword>
<organism evidence="2 3">
    <name type="scientific">Stylonychia lemnae</name>
    <name type="common">Ciliate</name>
    <dbReference type="NCBI Taxonomy" id="5949"/>
    <lineage>
        <taxon>Eukaryota</taxon>
        <taxon>Sar</taxon>
        <taxon>Alveolata</taxon>
        <taxon>Ciliophora</taxon>
        <taxon>Intramacronucleata</taxon>
        <taxon>Spirotrichea</taxon>
        <taxon>Stichotrichia</taxon>
        <taxon>Sporadotrichida</taxon>
        <taxon>Oxytrichidae</taxon>
        <taxon>Stylonychinae</taxon>
        <taxon>Stylonychia</taxon>
    </lineage>
</organism>
<feature type="coiled-coil region" evidence="1">
    <location>
        <begin position="231"/>
        <end position="258"/>
    </location>
</feature>
<protein>
    <submittedName>
        <fullName evidence="2">Uncharacterized protein</fullName>
    </submittedName>
</protein>
<accession>A0A078B2I9</accession>
<dbReference type="Proteomes" id="UP000039865">
    <property type="component" value="Unassembled WGS sequence"/>
</dbReference>
<evidence type="ECO:0000256" key="1">
    <source>
        <dbReference type="SAM" id="Coils"/>
    </source>
</evidence>
<dbReference type="AlphaFoldDB" id="A0A078B2I9"/>
<dbReference type="OMA" id="INDNMEQ"/>
<evidence type="ECO:0000313" key="2">
    <source>
        <dbReference type="EMBL" id="CDW87698.1"/>
    </source>
</evidence>
<dbReference type="InParanoid" id="A0A078B2I9"/>
<feature type="coiled-coil region" evidence="1">
    <location>
        <begin position="285"/>
        <end position="376"/>
    </location>
</feature>
<dbReference type="FunCoup" id="A0A078B2I9">
    <property type="interactions" value="26"/>
</dbReference>
<feature type="coiled-coil region" evidence="1">
    <location>
        <begin position="56"/>
        <end position="173"/>
    </location>
</feature>
<proteinExistence type="predicted"/>
<gene>
    <name evidence="2" type="primary">Contig766.g836</name>
    <name evidence="2" type="ORF">STYLEM_16810</name>
</gene>
<dbReference type="EMBL" id="CCKQ01015850">
    <property type="protein sequence ID" value="CDW87698.1"/>
    <property type="molecule type" value="Genomic_DNA"/>
</dbReference>